<dbReference type="HOGENOM" id="CLU_043715_2_1_1"/>
<evidence type="ECO:0000313" key="8">
    <source>
        <dbReference type="Proteomes" id="UP000001940"/>
    </source>
</evidence>
<dbReference type="GeneID" id="186008"/>
<dbReference type="PaxDb" id="6239-F49A5.8"/>
<feature type="transmembrane region" description="Helical" evidence="5">
    <location>
        <begin position="209"/>
        <end position="228"/>
    </location>
</feature>
<keyword evidence="4 5" id="KW-0472">Membrane</keyword>
<keyword evidence="7" id="KW-0675">Receptor</keyword>
<evidence type="ECO:0000256" key="4">
    <source>
        <dbReference type="ARBA" id="ARBA00023136"/>
    </source>
</evidence>
<keyword evidence="8" id="KW-1185">Reference proteome</keyword>
<dbReference type="FunCoup" id="O62254">
    <property type="interactions" value="1"/>
</dbReference>
<dbReference type="PhylomeDB" id="O62254"/>
<feature type="transmembrane region" description="Helical" evidence="5">
    <location>
        <begin position="176"/>
        <end position="197"/>
    </location>
</feature>
<dbReference type="SUPFAM" id="SSF81321">
    <property type="entry name" value="Family A G protein-coupled receptor-like"/>
    <property type="match status" value="1"/>
</dbReference>
<evidence type="ECO:0000256" key="5">
    <source>
        <dbReference type="SAM" id="Phobius"/>
    </source>
</evidence>
<accession>O62254</accession>
<dbReference type="InParanoid" id="O62254"/>
<dbReference type="GO" id="GO:0008528">
    <property type="term" value="F:G protein-coupled peptide receptor activity"/>
    <property type="evidence" value="ECO:0007669"/>
    <property type="project" value="InterPro"/>
</dbReference>
<dbReference type="Proteomes" id="UP000001940">
    <property type="component" value="Chromosome V"/>
</dbReference>
<evidence type="ECO:0000256" key="1">
    <source>
        <dbReference type="ARBA" id="ARBA00004370"/>
    </source>
</evidence>
<dbReference type="UCSC" id="F49A5.8">
    <property type="organism name" value="c. elegans"/>
</dbReference>
<evidence type="ECO:0000313" key="9">
    <source>
        <dbReference type="WormBase" id="F49A5.8"/>
    </source>
</evidence>
<dbReference type="AlphaFoldDB" id="O62254"/>
<feature type="transmembrane region" description="Helical" evidence="5">
    <location>
        <begin position="81"/>
        <end position="99"/>
    </location>
</feature>
<protein>
    <submittedName>
        <fullName evidence="7">G-protein coupled receptors family 1 profile domain-containing protein</fullName>
    </submittedName>
</protein>
<evidence type="ECO:0000256" key="3">
    <source>
        <dbReference type="ARBA" id="ARBA00022989"/>
    </source>
</evidence>
<feature type="transmembrane region" description="Helical" evidence="5">
    <location>
        <begin position="316"/>
        <end position="338"/>
    </location>
</feature>
<dbReference type="eggNOG" id="ENOG502TGHK">
    <property type="taxonomic scope" value="Eukaryota"/>
</dbReference>
<dbReference type="PANTHER" id="PTHR46846:SF2">
    <property type="entry name" value="G-PROTEIN COUPLED RECEPTORS FAMILY 1 PROFILE DOMAIN-CONTAINING PROTEIN"/>
    <property type="match status" value="1"/>
</dbReference>
<dbReference type="PROSITE" id="PS50262">
    <property type="entry name" value="G_PROTEIN_RECEP_F1_2"/>
    <property type="match status" value="1"/>
</dbReference>
<dbReference type="EMBL" id="BX284605">
    <property type="protein sequence ID" value="CAB04420.2"/>
    <property type="molecule type" value="Genomic_DNA"/>
</dbReference>
<dbReference type="AGR" id="WB:WBGene00005770"/>
<comment type="subcellular location">
    <subcellularLocation>
        <location evidence="1">Membrane</location>
    </subcellularLocation>
</comment>
<proteinExistence type="predicted"/>
<dbReference type="Gene3D" id="1.20.1070.10">
    <property type="entry name" value="Rhodopsin 7-helix transmembrane proteins"/>
    <property type="match status" value="1"/>
</dbReference>
<dbReference type="PIR" id="T22398">
    <property type="entry name" value="T22398"/>
</dbReference>
<organism evidence="7 8">
    <name type="scientific">Caenorhabditis elegans</name>
    <dbReference type="NCBI Taxonomy" id="6239"/>
    <lineage>
        <taxon>Eukaryota</taxon>
        <taxon>Metazoa</taxon>
        <taxon>Ecdysozoa</taxon>
        <taxon>Nematoda</taxon>
        <taxon>Chromadorea</taxon>
        <taxon>Rhabditida</taxon>
        <taxon>Rhabditina</taxon>
        <taxon>Rhabditomorpha</taxon>
        <taxon>Rhabditoidea</taxon>
        <taxon>Rhabditidae</taxon>
        <taxon>Peloderinae</taxon>
        <taxon>Caenorhabditis</taxon>
    </lineage>
</organism>
<dbReference type="GO" id="GO:0016020">
    <property type="term" value="C:membrane"/>
    <property type="evidence" value="ECO:0007669"/>
    <property type="project" value="UniProtKB-SubCell"/>
</dbReference>
<evidence type="ECO:0000313" key="7">
    <source>
        <dbReference type="EMBL" id="CAB04420.2"/>
    </source>
</evidence>
<feature type="domain" description="G-protein coupled receptors family 1 profile" evidence="6">
    <location>
        <begin position="90"/>
        <end position="385"/>
    </location>
</feature>
<dbReference type="KEGG" id="cel:CELE_F49A5.8"/>
<name>O62254_CAEEL</name>
<evidence type="ECO:0000259" key="6">
    <source>
        <dbReference type="PROSITE" id="PS50262"/>
    </source>
</evidence>
<dbReference type="Pfam" id="PF10324">
    <property type="entry name" value="7TM_GPCR_Srw"/>
    <property type="match status" value="1"/>
</dbReference>
<dbReference type="InterPro" id="IPR019427">
    <property type="entry name" value="7TM_GPCR_serpentine_rcpt_Srw"/>
</dbReference>
<dbReference type="InterPro" id="IPR017452">
    <property type="entry name" value="GPCR_Rhodpsn_7TM"/>
</dbReference>
<feature type="transmembrane region" description="Helical" evidence="5">
    <location>
        <begin position="365"/>
        <end position="388"/>
    </location>
</feature>
<feature type="transmembrane region" description="Helical" evidence="5">
    <location>
        <begin position="106"/>
        <end position="127"/>
    </location>
</feature>
<feature type="transmembrane region" description="Helical" evidence="5">
    <location>
        <begin position="275"/>
        <end position="295"/>
    </location>
</feature>
<evidence type="ECO:0000256" key="2">
    <source>
        <dbReference type="ARBA" id="ARBA00022692"/>
    </source>
</evidence>
<dbReference type="CTD" id="186008"/>
<gene>
    <name evidence="7 9" type="primary">srw-23</name>
    <name evidence="7" type="ORF">CELE_F49A5.8</name>
    <name evidence="9" type="ORF">F49A5.8</name>
</gene>
<dbReference type="RefSeq" id="NP_507264.2">
    <property type="nucleotide sequence ID" value="NM_074863.2"/>
</dbReference>
<keyword evidence="3 5" id="KW-1133">Transmembrane helix</keyword>
<dbReference type="OrthoDB" id="5862663at2759"/>
<dbReference type="PANTHER" id="PTHR46846">
    <property type="entry name" value="SERPENTINE RECEPTOR, CLASS W-RELATED"/>
    <property type="match status" value="1"/>
</dbReference>
<sequence>MCFINLRFFECALNAPFLKSFQSRTYNFSGPMLIPLPPVNVSTANPNDYYGFVYNEYEYDFPTETPTLKHNIQYGILDSNVFIGILAIILCLVHLMILLRKSLRTSGVYVFMIAICVSDILNFSLAYPKDAIYYKHSWFPVPIHNNNGDECVKYGWIEVDLVAQAMELAHNVTRRLSIWLAMVMASLRTLAVAFPMNNQIQKLVKPGKAVSMAIILLIVLISYDMLLLKSRMSFYWLPDDTRCILKPRLQRYVLVMPANDDAYSISEDQKSVEKIFRVFQIILYPLLTISLVIQLRIIKKKRKSMRQNEKSDNTTLLILVMTITFMFSEGLIVVFSLLDIKGKFRHDILDRLYIFEKDEMQNMRILVAVCYTLRLFNSMSHILVCVLMSSQYRDTVKSLVLWKTISRFLKDRILKGKAISDTMYPASVAEKLH</sequence>
<dbReference type="WormBase" id="F49A5.8">
    <property type="protein sequence ID" value="CE33790"/>
    <property type="gene ID" value="WBGene00005770"/>
    <property type="gene designation" value="srw-23"/>
</dbReference>
<reference evidence="7 8" key="1">
    <citation type="journal article" date="1998" name="Science">
        <title>Genome sequence of the nematode C. elegans: a platform for investigating biology.</title>
        <authorList>
            <consortium name="The C. elegans sequencing consortium"/>
            <person name="Sulson J.E."/>
            <person name="Waterston R."/>
        </authorList>
    </citation>
    <scope>NUCLEOTIDE SEQUENCE [LARGE SCALE GENOMIC DNA]</scope>
    <source>
        <strain evidence="7 8">Bristol N2</strain>
    </source>
</reference>
<keyword evidence="2 5" id="KW-0812">Transmembrane</keyword>